<accession>A0A509LTA7</accession>
<dbReference type="InterPro" id="IPR010813">
    <property type="entry name" value="DUF1413"/>
</dbReference>
<sequence>MSFYERVLKLGENNHRTAFEFRFEELFSNEEWCALSLAERQKQEKAFRCEVNKREYIRMPFSSENDAKNKLFNIVYAYNAVKNFKQAKDSRNRRSRNL</sequence>
<dbReference type="RefSeq" id="WP_032604112.1">
    <property type="nucleotide sequence ID" value="NZ_CABGJO010000004.1"/>
</dbReference>
<comment type="caution">
    <text evidence="1">The sequence shown here is derived from an EMBL/GenBank/DDBJ whole genome shotgun (WGS) entry which is preliminary data.</text>
</comment>
<proteinExistence type="predicted"/>
<name>A0A509LTA7_STAEP</name>
<gene>
    <name evidence="1" type="ORF">H3963_04255</name>
</gene>
<evidence type="ECO:0000313" key="2">
    <source>
        <dbReference type="Proteomes" id="UP000648077"/>
    </source>
</evidence>
<protein>
    <submittedName>
        <fullName evidence="1">DUF1413 domain-containing protein</fullName>
    </submittedName>
</protein>
<dbReference type="Proteomes" id="UP000648077">
    <property type="component" value="Unassembled WGS sequence"/>
</dbReference>
<evidence type="ECO:0000313" key="1">
    <source>
        <dbReference type="EMBL" id="MBF2229671.1"/>
    </source>
</evidence>
<reference evidence="1" key="1">
    <citation type="submission" date="2020-08" db="EMBL/GenBank/DDBJ databases">
        <title>Changes in the skin microbiome associated with squamous cell carcinoma in transplant recipients.</title>
        <authorList>
            <person name="Zaugg J."/>
            <person name="Krueger A."/>
            <person name="Lachner N."/>
        </authorList>
    </citation>
    <scope>NUCLEOTIDE SEQUENCE</scope>
    <source>
        <strain evidence="1">R5988</strain>
    </source>
</reference>
<dbReference type="Pfam" id="PF07205">
    <property type="entry name" value="DUF1413"/>
    <property type="match status" value="1"/>
</dbReference>
<dbReference type="AlphaFoldDB" id="A0A509LTA7"/>
<organism evidence="1 2">
    <name type="scientific">Staphylococcus epidermidis</name>
    <dbReference type="NCBI Taxonomy" id="1282"/>
    <lineage>
        <taxon>Bacteria</taxon>
        <taxon>Bacillati</taxon>
        <taxon>Bacillota</taxon>
        <taxon>Bacilli</taxon>
        <taxon>Bacillales</taxon>
        <taxon>Staphylococcaceae</taxon>
        <taxon>Staphylococcus</taxon>
    </lineage>
</organism>
<dbReference type="OrthoDB" id="2399688at2"/>
<dbReference type="EMBL" id="JACGQI010000004">
    <property type="protein sequence ID" value="MBF2229671.1"/>
    <property type="molecule type" value="Genomic_DNA"/>
</dbReference>